<reference evidence="2 3" key="1">
    <citation type="submission" date="2018-05" db="EMBL/GenBank/DDBJ databases">
        <title>Genomic Encyclopedia of Type Strains, Phase IV (KMG-IV): sequencing the most valuable type-strain genomes for metagenomic binning, comparative biology and taxonomic classification.</title>
        <authorList>
            <person name="Goeker M."/>
        </authorList>
    </citation>
    <scope>NUCLEOTIDE SEQUENCE [LARGE SCALE GENOMIC DNA]</scope>
    <source>
        <strain evidence="2 3">DSM 24906</strain>
    </source>
</reference>
<dbReference type="InterPro" id="IPR036178">
    <property type="entry name" value="Formintransfe-cycloase-like_sf"/>
</dbReference>
<feature type="domain" description="Cyclodeaminase/cyclohydrolase" evidence="1">
    <location>
        <begin position="6"/>
        <end position="186"/>
    </location>
</feature>
<evidence type="ECO:0000313" key="2">
    <source>
        <dbReference type="EMBL" id="PWJ95591.1"/>
    </source>
</evidence>
<accession>A0AA45HJ69</accession>
<proteinExistence type="predicted"/>
<dbReference type="RefSeq" id="WP_109604133.1">
    <property type="nucleotide sequence ID" value="NZ_QGGI01000004.1"/>
</dbReference>
<keyword evidence="3" id="KW-1185">Reference proteome</keyword>
<evidence type="ECO:0000313" key="3">
    <source>
        <dbReference type="Proteomes" id="UP000245921"/>
    </source>
</evidence>
<dbReference type="Pfam" id="PF04961">
    <property type="entry name" value="FTCD_C"/>
    <property type="match status" value="1"/>
</dbReference>
<comment type="caution">
    <text evidence="2">The sequence shown here is derived from an EMBL/GenBank/DDBJ whole genome shotgun (WGS) entry which is preliminary data.</text>
</comment>
<dbReference type="AlphaFoldDB" id="A0AA45HJ69"/>
<organism evidence="2 3">
    <name type="scientific">Oceanotoga teriensis</name>
    <dbReference type="NCBI Taxonomy" id="515440"/>
    <lineage>
        <taxon>Bacteria</taxon>
        <taxon>Thermotogati</taxon>
        <taxon>Thermotogota</taxon>
        <taxon>Thermotogae</taxon>
        <taxon>Petrotogales</taxon>
        <taxon>Petrotogaceae</taxon>
        <taxon>Oceanotoga</taxon>
    </lineage>
</organism>
<name>A0AA45HJ69_9BACT</name>
<protein>
    <submittedName>
        <fullName evidence="2">Formiminotetrahydrofolate cyclodeaminase</fullName>
    </submittedName>
</protein>
<dbReference type="EMBL" id="QGGI01000004">
    <property type="protein sequence ID" value="PWJ95591.1"/>
    <property type="molecule type" value="Genomic_DNA"/>
</dbReference>
<dbReference type="GO" id="GO:0003824">
    <property type="term" value="F:catalytic activity"/>
    <property type="evidence" value="ECO:0007669"/>
    <property type="project" value="InterPro"/>
</dbReference>
<dbReference type="SUPFAM" id="SSF101262">
    <property type="entry name" value="Methenyltetrahydrofolate cyclohydrolase-like"/>
    <property type="match status" value="1"/>
</dbReference>
<evidence type="ECO:0000259" key="1">
    <source>
        <dbReference type="Pfam" id="PF04961"/>
    </source>
</evidence>
<sequence>MFKDMTLNEFTEKIASSDPVPGGGSVSAAASAIAASLSKMVASLTIGKKKYIDQEATMKEIFEKSENLRNILLDYIDKDSQAFNEVMNAFKAPKETDEEKSKRTTLIQNATKKAAEVPLNIAKISFEIMQLAEVVVEKGNKNAITDGAVAAMMARTGILGALYNVKINLGSIKDEEYVQRLKKEVETIETQTKLLEQKILTKIDF</sequence>
<gene>
    <name evidence="2" type="ORF">C7380_1045</name>
</gene>
<dbReference type="Proteomes" id="UP000245921">
    <property type="component" value="Unassembled WGS sequence"/>
</dbReference>
<dbReference type="Gene3D" id="1.20.120.680">
    <property type="entry name" value="Formiminotetrahydrofolate cyclodeaminase monomer, up-and-down helical bundle"/>
    <property type="match status" value="1"/>
</dbReference>
<dbReference type="InterPro" id="IPR007044">
    <property type="entry name" value="Cyclodeamin/CycHdrlase"/>
</dbReference>